<dbReference type="Proteomes" id="UP000198706">
    <property type="component" value="Unassembled WGS sequence"/>
</dbReference>
<keyword evidence="1" id="KW-0732">Signal</keyword>
<evidence type="ECO:0000256" key="1">
    <source>
        <dbReference type="SAM" id="SignalP"/>
    </source>
</evidence>
<proteinExistence type="predicted"/>
<feature type="signal peptide" evidence="1">
    <location>
        <begin position="1"/>
        <end position="34"/>
    </location>
</feature>
<gene>
    <name evidence="2" type="ORF">SAMN05216186_11849</name>
</gene>
<dbReference type="EMBL" id="FNFD01000018">
    <property type="protein sequence ID" value="SDL32215.1"/>
    <property type="molecule type" value="Genomic_DNA"/>
</dbReference>
<accession>A0A1G9J4I9</accession>
<protein>
    <recommendedName>
        <fullName evidence="4">Tetratricopeptide repeat-containing protein</fullName>
    </recommendedName>
</protein>
<feature type="chain" id="PRO_5011649813" description="Tetratricopeptide repeat-containing protein" evidence="1">
    <location>
        <begin position="35"/>
        <end position="252"/>
    </location>
</feature>
<dbReference type="InterPro" id="IPR011990">
    <property type="entry name" value="TPR-like_helical_dom_sf"/>
</dbReference>
<dbReference type="Gene3D" id="1.25.40.10">
    <property type="entry name" value="Tetratricopeptide repeat domain"/>
    <property type="match status" value="1"/>
</dbReference>
<evidence type="ECO:0008006" key="4">
    <source>
        <dbReference type="Google" id="ProtNLM"/>
    </source>
</evidence>
<dbReference type="AlphaFoldDB" id="A0A1G9J4I9"/>
<reference evidence="2 3" key="1">
    <citation type="submission" date="2016-10" db="EMBL/GenBank/DDBJ databases">
        <authorList>
            <person name="de Groot N.N."/>
        </authorList>
    </citation>
    <scope>NUCLEOTIDE SEQUENCE [LARGE SCALE GENOMIC DNA]</scope>
    <source>
        <strain evidence="2 3">JCM 21544</strain>
    </source>
</reference>
<organism evidence="2 3">
    <name type="scientific">Pseudomonas indica</name>
    <dbReference type="NCBI Taxonomy" id="137658"/>
    <lineage>
        <taxon>Bacteria</taxon>
        <taxon>Pseudomonadati</taxon>
        <taxon>Pseudomonadota</taxon>
        <taxon>Gammaproteobacteria</taxon>
        <taxon>Pseudomonadales</taxon>
        <taxon>Pseudomonadaceae</taxon>
        <taxon>Pseudomonas</taxon>
    </lineage>
</organism>
<name>A0A1G9J4I9_9PSED</name>
<keyword evidence="3" id="KW-1185">Reference proteome</keyword>
<sequence>MTVRARRRAVVCAPHAGRRWLFLLALTATSPVWASLGKDYDTAILQIERENYEKAIPLLKEVISEVPASLPRIRLYGMRFASYTPHYYLGLAHYRLGNCEEALSSWADEARFQVLSGENAENMASGKADCETRLVQAGKELPVPGASVADNGNTNDAALREVVNAFFNGSYEQVAHFDPMTLGDPASRGQAWIYRAASQYTLYVLGGEANGKSLSDVRSSLANARSSDPNLVIDRNQFSPKFLKLMDQGVVR</sequence>
<evidence type="ECO:0000313" key="3">
    <source>
        <dbReference type="Proteomes" id="UP000198706"/>
    </source>
</evidence>
<dbReference type="SUPFAM" id="SSF48452">
    <property type="entry name" value="TPR-like"/>
    <property type="match status" value="1"/>
</dbReference>
<evidence type="ECO:0000313" key="2">
    <source>
        <dbReference type="EMBL" id="SDL32215.1"/>
    </source>
</evidence>
<dbReference type="STRING" id="137658.SAMN05216186_11849"/>